<keyword evidence="7" id="KW-0408">Iron</keyword>
<comment type="cofactor">
    <cofactor evidence="1">
        <name>heme b</name>
        <dbReference type="ChEBI" id="CHEBI:60344"/>
    </cofactor>
</comment>
<keyword evidence="3" id="KW-0349">Heme</keyword>
<dbReference type="PANTHER" id="PTHR30521:SF4">
    <property type="entry name" value="DEFERROCHELATASE"/>
    <property type="match status" value="1"/>
</dbReference>
<dbReference type="PANTHER" id="PTHR30521">
    <property type="entry name" value="DEFERROCHELATASE/PEROXIDASE"/>
    <property type="match status" value="1"/>
</dbReference>
<protein>
    <submittedName>
        <fullName evidence="12">DyP-type peroxidase family protein</fullName>
    </submittedName>
</protein>
<dbReference type="Proteomes" id="UP000048965">
    <property type="component" value="Unassembled WGS sequence"/>
</dbReference>
<evidence type="ECO:0000256" key="7">
    <source>
        <dbReference type="ARBA" id="ARBA00023004"/>
    </source>
</evidence>
<dbReference type="Pfam" id="PF20628">
    <property type="entry name" value="Dyp_perox_C"/>
    <property type="match status" value="1"/>
</dbReference>
<evidence type="ECO:0000259" key="10">
    <source>
        <dbReference type="Pfam" id="PF20628"/>
    </source>
</evidence>
<keyword evidence="13" id="KW-1185">Reference proteome</keyword>
<feature type="region of interest" description="Disordered" evidence="9">
    <location>
        <begin position="220"/>
        <end position="239"/>
    </location>
</feature>
<evidence type="ECO:0000256" key="2">
    <source>
        <dbReference type="ARBA" id="ARBA00022559"/>
    </source>
</evidence>
<keyword evidence="6" id="KW-0560">Oxidoreductase</keyword>
<dbReference type="EMBL" id="BBNO01000007">
    <property type="protein sequence ID" value="GAO10452.1"/>
    <property type="molecule type" value="Genomic_DNA"/>
</dbReference>
<dbReference type="PROSITE" id="PS51404">
    <property type="entry name" value="DYP_PEROXIDASE"/>
    <property type="match status" value="1"/>
</dbReference>
<feature type="domain" description="Dyp-type peroxidase C-terminal" evidence="10">
    <location>
        <begin position="308"/>
        <end position="409"/>
    </location>
</feature>
<evidence type="ECO:0000256" key="4">
    <source>
        <dbReference type="ARBA" id="ARBA00022723"/>
    </source>
</evidence>
<evidence type="ECO:0000256" key="5">
    <source>
        <dbReference type="ARBA" id="ARBA00022729"/>
    </source>
</evidence>
<evidence type="ECO:0000256" key="3">
    <source>
        <dbReference type="ARBA" id="ARBA00022617"/>
    </source>
</evidence>
<dbReference type="GO" id="GO:0004601">
    <property type="term" value="F:peroxidase activity"/>
    <property type="evidence" value="ECO:0007669"/>
    <property type="project" value="UniProtKB-KW"/>
</dbReference>
<dbReference type="GO" id="GO:0020037">
    <property type="term" value="F:heme binding"/>
    <property type="evidence" value="ECO:0007669"/>
    <property type="project" value="InterPro"/>
</dbReference>
<dbReference type="GO" id="GO:0005829">
    <property type="term" value="C:cytosol"/>
    <property type="evidence" value="ECO:0007669"/>
    <property type="project" value="TreeGrafter"/>
</dbReference>
<keyword evidence="4" id="KW-0479">Metal-binding</keyword>
<evidence type="ECO:0000259" key="11">
    <source>
        <dbReference type="Pfam" id="PF21105"/>
    </source>
</evidence>
<evidence type="ECO:0000256" key="6">
    <source>
        <dbReference type="ARBA" id="ARBA00023002"/>
    </source>
</evidence>
<evidence type="ECO:0000256" key="9">
    <source>
        <dbReference type="SAM" id="MobiDB-lite"/>
    </source>
</evidence>
<reference evidence="12 13" key="2">
    <citation type="journal article" date="2015" name="Stand. Genomic Sci.">
        <title>Draft genome sequence of marine-derived Streptomyces sp. TP-A0598, a producer of anti-MRSA antibiotic lydicamycins.</title>
        <authorList>
            <person name="Komaki H."/>
            <person name="Ichikawa N."/>
            <person name="Hosoyama A."/>
            <person name="Fujita N."/>
            <person name="Igarashi Y."/>
        </authorList>
    </citation>
    <scope>NUCLEOTIDE SEQUENCE [LARGE SCALE GENOMIC DNA]</scope>
    <source>
        <strain evidence="12 13">NBRC 110027</strain>
    </source>
</reference>
<dbReference type="InterPro" id="IPR048328">
    <property type="entry name" value="Dyp_perox_C"/>
</dbReference>
<feature type="domain" description="DyP dimeric alpha+beta barrel" evidence="11">
    <location>
        <begin position="27"/>
        <end position="180"/>
    </location>
</feature>
<organism evidence="12 13">
    <name type="scientific">Streptomyces lydicamycinicus</name>
    <dbReference type="NCBI Taxonomy" id="1546107"/>
    <lineage>
        <taxon>Bacteria</taxon>
        <taxon>Bacillati</taxon>
        <taxon>Actinomycetota</taxon>
        <taxon>Actinomycetes</taxon>
        <taxon>Kitasatosporales</taxon>
        <taxon>Streptomycetaceae</taxon>
        <taxon>Streptomyces</taxon>
    </lineage>
</organism>
<dbReference type="Pfam" id="PF21105">
    <property type="entry name" value="DyP_N"/>
    <property type="match status" value="1"/>
</dbReference>
<comment type="caution">
    <text evidence="12">The sequence shown here is derived from an EMBL/GenBank/DDBJ whole genome shotgun (WGS) entry which is preliminary data.</text>
</comment>
<reference evidence="13" key="1">
    <citation type="submission" date="2014-09" db="EMBL/GenBank/DDBJ databases">
        <title>Whole genome shotgun sequence of Streptomyces sp. NBRC 110027.</title>
        <authorList>
            <person name="Komaki H."/>
            <person name="Ichikawa N."/>
            <person name="Katano-Makiyama Y."/>
            <person name="Hosoyama A."/>
            <person name="Hashimoto M."/>
            <person name="Uohara A."/>
            <person name="Kitahashi Y."/>
            <person name="Ohji S."/>
            <person name="Kimura A."/>
            <person name="Yamazoe A."/>
            <person name="Igarashi Y."/>
            <person name="Fujita N."/>
        </authorList>
    </citation>
    <scope>NUCLEOTIDE SEQUENCE [LARGE SCALE GENOMIC DNA]</scope>
    <source>
        <strain evidence="13">NBRC 110027</strain>
    </source>
</reference>
<keyword evidence="5" id="KW-0732">Signal</keyword>
<dbReference type="RefSeq" id="WP_219819214.1">
    <property type="nucleotide sequence ID" value="NZ_BBNO01000007.1"/>
</dbReference>
<gene>
    <name evidence="12" type="ORF">TPA0598_07_01760</name>
</gene>
<comment type="similarity">
    <text evidence="8">Belongs to the DyP-type peroxidase family.</text>
</comment>
<evidence type="ECO:0000313" key="13">
    <source>
        <dbReference type="Proteomes" id="UP000048965"/>
    </source>
</evidence>
<dbReference type="InterPro" id="IPR011008">
    <property type="entry name" value="Dimeric_a/b-barrel"/>
</dbReference>
<sequence>MTTTSLRPTGAPDIEQLPEPPLRRSMEIQGNILSGFNKDYMAFRYVRFPDGAGGRGWLSVMLNTVSVTATVEDFNEEFSLSRRAYGQDPFLVATWVGVSLTFQGLLQVAREPEKVKQDLAPFESFVKGAAGRAPDLGDDGTSAPEHWHFGSDRNGVHAVLIVAADTEEALNEKLRNIAAADSAHGVTLVHQDDGRTLTGDLRGHEHFGYKDAISQPGVKDFHREDRENPGVRDNRPGSTLVEPGEFVFGHQSESGAPPEAPTWMDNGSLQVVRRLRQDVPGWNEAVEREAGKFRPHAISPELLGACLVGRKKDGTPLAQGENPVTGVGPERNDFTYENDGQGKQTPCAAHIRRSHPRHFEPTQKHRVMRRGIPYGPAYSAGKADADRGLMFVCYGTSLERQFEFLQRAWSNNPNFLPGDPGSPNGIDKVTGTIRQGGSGSPDAHIVLADGEEGTVSMNRFVQTTGAVYAFTPSISTLRRLAANESLDGKG</sequence>
<feature type="compositionally biased region" description="Basic and acidic residues" evidence="9">
    <location>
        <begin position="220"/>
        <end position="235"/>
    </location>
</feature>
<dbReference type="SUPFAM" id="SSF54909">
    <property type="entry name" value="Dimeric alpha+beta barrel"/>
    <property type="match status" value="1"/>
</dbReference>
<accession>A0A0P4RAE1</accession>
<evidence type="ECO:0000256" key="1">
    <source>
        <dbReference type="ARBA" id="ARBA00001970"/>
    </source>
</evidence>
<dbReference type="AlphaFoldDB" id="A0A0P4RAE1"/>
<evidence type="ECO:0000256" key="8">
    <source>
        <dbReference type="ARBA" id="ARBA00025737"/>
    </source>
</evidence>
<name>A0A0P4RAE1_9ACTN</name>
<dbReference type="InterPro" id="IPR006314">
    <property type="entry name" value="Dyp_peroxidase"/>
</dbReference>
<keyword evidence="2 12" id="KW-0575">Peroxidase</keyword>
<proteinExistence type="inferred from homology"/>
<dbReference type="GO" id="GO:0046872">
    <property type="term" value="F:metal ion binding"/>
    <property type="evidence" value="ECO:0007669"/>
    <property type="project" value="UniProtKB-KW"/>
</dbReference>
<dbReference type="InterPro" id="IPR049509">
    <property type="entry name" value="DyP_N"/>
</dbReference>
<evidence type="ECO:0000313" key="12">
    <source>
        <dbReference type="EMBL" id="GAO10452.1"/>
    </source>
</evidence>
<dbReference type="NCBIfam" id="TIGR01413">
    <property type="entry name" value="Dyp_perox_fam"/>
    <property type="match status" value="1"/>
</dbReference>